<dbReference type="Ensembl" id="ENSGWIT00000024549.1">
    <property type="protein sequence ID" value="ENSGWIP00000022401.1"/>
    <property type="gene ID" value="ENSGWIG00000012007.1"/>
</dbReference>
<name>A0A8C5G8F7_GOUWI</name>
<evidence type="ECO:0000313" key="2">
    <source>
        <dbReference type="Ensembl" id="ENSGWIP00000022401.1"/>
    </source>
</evidence>
<evidence type="ECO:0000256" key="1">
    <source>
        <dbReference type="SAM" id="MobiDB-lite"/>
    </source>
</evidence>
<protein>
    <submittedName>
        <fullName evidence="2">Uncharacterized protein</fullName>
    </submittedName>
</protein>
<reference evidence="2" key="3">
    <citation type="submission" date="2025-09" db="UniProtKB">
        <authorList>
            <consortium name="Ensembl"/>
        </authorList>
    </citation>
    <scope>IDENTIFICATION</scope>
</reference>
<dbReference type="AlphaFoldDB" id="A0A8C5G8F7"/>
<organism evidence="2 3">
    <name type="scientific">Gouania willdenowi</name>
    <name type="common">Blunt-snouted clingfish</name>
    <name type="synonym">Lepadogaster willdenowi</name>
    <dbReference type="NCBI Taxonomy" id="441366"/>
    <lineage>
        <taxon>Eukaryota</taxon>
        <taxon>Metazoa</taxon>
        <taxon>Chordata</taxon>
        <taxon>Craniata</taxon>
        <taxon>Vertebrata</taxon>
        <taxon>Euteleostomi</taxon>
        <taxon>Actinopterygii</taxon>
        <taxon>Neopterygii</taxon>
        <taxon>Teleostei</taxon>
        <taxon>Neoteleostei</taxon>
        <taxon>Acanthomorphata</taxon>
        <taxon>Ovalentaria</taxon>
        <taxon>Blenniimorphae</taxon>
        <taxon>Blenniiformes</taxon>
        <taxon>Gobiesocoidei</taxon>
        <taxon>Gobiesocidae</taxon>
        <taxon>Gobiesocinae</taxon>
        <taxon>Gouania</taxon>
    </lineage>
</organism>
<proteinExistence type="predicted"/>
<dbReference type="Proteomes" id="UP000694680">
    <property type="component" value="Chromosome 16"/>
</dbReference>
<feature type="region of interest" description="Disordered" evidence="1">
    <location>
        <begin position="1"/>
        <end position="20"/>
    </location>
</feature>
<reference evidence="2" key="2">
    <citation type="submission" date="2025-08" db="UniProtKB">
        <authorList>
            <consortium name="Ensembl"/>
        </authorList>
    </citation>
    <scope>IDENTIFICATION</scope>
</reference>
<evidence type="ECO:0000313" key="3">
    <source>
        <dbReference type="Proteomes" id="UP000694680"/>
    </source>
</evidence>
<sequence>MNPSVGILQGPLLGQPSPHSNNNSVTKDYCWSILVHIPVMRNKDTLRVLSHMPLCSAPCFAYLDSLVFLRYVKVLEKMAARYIKLIN</sequence>
<reference evidence="2" key="1">
    <citation type="submission" date="2020-06" db="EMBL/GenBank/DDBJ databases">
        <authorList>
            <consortium name="Wellcome Sanger Institute Data Sharing"/>
        </authorList>
    </citation>
    <scope>NUCLEOTIDE SEQUENCE [LARGE SCALE GENOMIC DNA]</scope>
</reference>
<accession>A0A8C5G8F7</accession>
<keyword evidence="3" id="KW-1185">Reference proteome</keyword>